<dbReference type="EMBL" id="JAVDWQ010000004">
    <property type="protein sequence ID" value="MDR7209707.1"/>
    <property type="molecule type" value="Genomic_DNA"/>
</dbReference>
<comment type="caution">
    <text evidence="2">The sequence shown here is derived from an EMBL/GenBank/DDBJ whole genome shotgun (WGS) entry which is preliminary data.</text>
</comment>
<evidence type="ECO:0000313" key="3">
    <source>
        <dbReference type="Proteomes" id="UP001269081"/>
    </source>
</evidence>
<dbReference type="Proteomes" id="UP001269081">
    <property type="component" value="Unassembled WGS sequence"/>
</dbReference>
<protein>
    <submittedName>
        <fullName evidence="2">Cytoskeletal protein RodZ</fullName>
    </submittedName>
</protein>
<evidence type="ECO:0000256" key="1">
    <source>
        <dbReference type="SAM" id="Phobius"/>
    </source>
</evidence>
<gene>
    <name evidence="2" type="ORF">J2W48_001645</name>
</gene>
<organism evidence="2 3">
    <name type="scientific">Flavobacterium piscis</name>
    <dbReference type="NCBI Taxonomy" id="1114874"/>
    <lineage>
        <taxon>Bacteria</taxon>
        <taxon>Pseudomonadati</taxon>
        <taxon>Bacteroidota</taxon>
        <taxon>Flavobacteriia</taxon>
        <taxon>Flavobacteriales</taxon>
        <taxon>Flavobacteriaceae</taxon>
        <taxon>Flavobacterium</taxon>
    </lineage>
</organism>
<keyword evidence="1" id="KW-0472">Membrane</keyword>
<keyword evidence="3" id="KW-1185">Reference proteome</keyword>
<feature type="transmembrane region" description="Helical" evidence="1">
    <location>
        <begin position="35"/>
        <end position="54"/>
    </location>
</feature>
<keyword evidence="1" id="KW-1133">Transmembrane helix</keyword>
<accession>A0ABU1Y653</accession>
<dbReference type="RefSeq" id="WP_310280184.1">
    <property type="nucleotide sequence ID" value="NZ_JAVDWQ010000004.1"/>
</dbReference>
<name>A0ABU1Y653_9FLAO</name>
<sequence>MKIAVSDDNQIINILIMFLKFKFLTLFKIKAMEINWIIIGIVAVFVVVLIVFTIRKNQKEKKKLTDLLNNDFKKAEEDEPDFDNNAS</sequence>
<proteinExistence type="predicted"/>
<keyword evidence="1" id="KW-0812">Transmembrane</keyword>
<reference evidence="2 3" key="1">
    <citation type="submission" date="2023-07" db="EMBL/GenBank/DDBJ databases">
        <title>Sorghum-associated microbial communities from plants grown in Nebraska, USA.</title>
        <authorList>
            <person name="Schachtman D."/>
        </authorList>
    </citation>
    <scope>NUCLEOTIDE SEQUENCE [LARGE SCALE GENOMIC DNA]</scope>
    <source>
        <strain evidence="2 3">4129</strain>
    </source>
</reference>
<evidence type="ECO:0000313" key="2">
    <source>
        <dbReference type="EMBL" id="MDR7209707.1"/>
    </source>
</evidence>